<comment type="caution">
    <text evidence="1">The sequence shown here is derived from an EMBL/GenBank/DDBJ whole genome shotgun (WGS) entry which is preliminary data.</text>
</comment>
<dbReference type="Proteomes" id="UP000569005">
    <property type="component" value="Unassembled WGS sequence"/>
</dbReference>
<accession>A0ACC5P120</accession>
<evidence type="ECO:0000313" key="1">
    <source>
        <dbReference type="EMBL" id="MBB5340341.1"/>
    </source>
</evidence>
<reference evidence="1" key="1">
    <citation type="submission" date="2020-08" db="EMBL/GenBank/DDBJ databases">
        <title>Genomic Encyclopedia of Type Strains, Phase IV (KMG-V): Genome sequencing to study the core and pangenomes of soil and plant-associated prokaryotes.</title>
        <authorList>
            <person name="Whitman W."/>
        </authorList>
    </citation>
    <scope>NUCLEOTIDE SEQUENCE</scope>
    <source>
        <strain evidence="1">M8UP15</strain>
    </source>
</reference>
<proteinExistence type="predicted"/>
<protein>
    <submittedName>
        <fullName evidence="1">Uncharacterized protein</fullName>
    </submittedName>
</protein>
<evidence type="ECO:0000313" key="2">
    <source>
        <dbReference type="Proteomes" id="UP000569005"/>
    </source>
</evidence>
<dbReference type="EMBL" id="JACHEA010000001">
    <property type="protein sequence ID" value="MBB5340341.1"/>
    <property type="molecule type" value="Genomic_DNA"/>
</dbReference>
<name>A0ACC5P120_9BACT</name>
<organism evidence="1 2">
    <name type="scientific">Tunturiibacter gelidiferens</name>
    <dbReference type="NCBI Taxonomy" id="3069689"/>
    <lineage>
        <taxon>Bacteria</taxon>
        <taxon>Pseudomonadati</taxon>
        <taxon>Acidobacteriota</taxon>
        <taxon>Terriglobia</taxon>
        <taxon>Terriglobales</taxon>
        <taxon>Acidobacteriaceae</taxon>
        <taxon>Tunturiibacter</taxon>
    </lineage>
</organism>
<sequence>MALRPFCLPPLLYTPSSRSKRPNPSYISTGIFGEASLRNKVKAGLLRGLASFLAVLLFVLFAASPASAQQAANAVTPPSADSVDAKAFAVLFRRVNDYLRLAKAAPSPDKPEAHLSRVIPEQFQLTDDDTDSLQRVAHDWEHDSKILRSEFLKVVAQFHSSFPNGALRPGMDPTPPPALADLRRQMDEVTLQYRDKLRNTMLEPNFQKLRSDVQKTFASKLQGDASANASPVTAGEVK</sequence>
<keyword evidence="2" id="KW-1185">Reference proteome</keyword>
<gene>
    <name evidence="1" type="ORF">HDF13_002674</name>
</gene>